<keyword evidence="1" id="KW-0472">Membrane</keyword>
<protein>
    <submittedName>
        <fullName evidence="2">Uncharacterized protein</fullName>
    </submittedName>
</protein>
<reference evidence="2 3" key="1">
    <citation type="submission" date="2019-12" db="EMBL/GenBank/DDBJ databases">
        <title>Maritimibacter sp. nov. sp. isolated from sea sand.</title>
        <authorList>
            <person name="Kim J."/>
            <person name="Jeong S.E."/>
            <person name="Jung H.S."/>
            <person name="Jeon C.O."/>
        </authorList>
    </citation>
    <scope>NUCLEOTIDE SEQUENCE [LARGE SCALE GENOMIC DNA]</scope>
    <source>
        <strain evidence="2 3">DP07</strain>
    </source>
</reference>
<dbReference type="RefSeq" id="WP_161350668.1">
    <property type="nucleotide sequence ID" value="NZ_WTUX01000010.1"/>
</dbReference>
<sequence>MAPRRFSWTPGAHAGAETLTLDGTRLSGTDWTLDLAEISDAAFVNRVSRGNRVVRLELHSGEARHSIGYDGARRGYANDPDARTHLAACAAILRALATARPDHKVALGVVRGGRWGMFLVGLGALVAGLVLAVAALAADLSAERLVGAAIPTLFLLLLGALITYGNWPWRARPRVAPGALANTLDGMLARNAPAA</sequence>
<gene>
    <name evidence="2" type="ORF">GQE99_05925</name>
</gene>
<keyword evidence="3" id="KW-1185">Reference proteome</keyword>
<accession>A0A845LXP8</accession>
<comment type="caution">
    <text evidence="2">The sequence shown here is derived from an EMBL/GenBank/DDBJ whole genome shotgun (WGS) entry which is preliminary data.</text>
</comment>
<dbReference type="EMBL" id="WTUX01000010">
    <property type="protein sequence ID" value="MZR12555.1"/>
    <property type="molecule type" value="Genomic_DNA"/>
</dbReference>
<evidence type="ECO:0000313" key="2">
    <source>
        <dbReference type="EMBL" id="MZR12555.1"/>
    </source>
</evidence>
<feature type="transmembrane region" description="Helical" evidence="1">
    <location>
        <begin position="144"/>
        <end position="164"/>
    </location>
</feature>
<dbReference type="AlphaFoldDB" id="A0A845LXP8"/>
<dbReference type="Proteomes" id="UP000467322">
    <property type="component" value="Unassembled WGS sequence"/>
</dbReference>
<feature type="transmembrane region" description="Helical" evidence="1">
    <location>
        <begin position="117"/>
        <end position="138"/>
    </location>
</feature>
<name>A0A845LXP8_9RHOB</name>
<evidence type="ECO:0000256" key="1">
    <source>
        <dbReference type="SAM" id="Phobius"/>
    </source>
</evidence>
<evidence type="ECO:0000313" key="3">
    <source>
        <dbReference type="Proteomes" id="UP000467322"/>
    </source>
</evidence>
<organism evidence="2 3">
    <name type="scientific">Maritimibacter harenae</name>
    <dbReference type="NCBI Taxonomy" id="2606218"/>
    <lineage>
        <taxon>Bacteria</taxon>
        <taxon>Pseudomonadati</taxon>
        <taxon>Pseudomonadota</taxon>
        <taxon>Alphaproteobacteria</taxon>
        <taxon>Rhodobacterales</taxon>
        <taxon>Roseobacteraceae</taxon>
        <taxon>Maritimibacter</taxon>
    </lineage>
</organism>
<proteinExistence type="predicted"/>
<keyword evidence="1" id="KW-0812">Transmembrane</keyword>
<keyword evidence="1" id="KW-1133">Transmembrane helix</keyword>